<proteinExistence type="inferred from homology"/>
<dbReference type="SUPFAM" id="SSF48264">
    <property type="entry name" value="Cytochrome P450"/>
    <property type="match status" value="1"/>
</dbReference>
<keyword evidence="8" id="KW-1185">Reference proteome</keyword>
<dbReference type="InterPro" id="IPR002401">
    <property type="entry name" value="Cyt_P450_E_grp-I"/>
</dbReference>
<organism evidence="7 8">
    <name type="scientific">Penicillium daleae</name>
    <dbReference type="NCBI Taxonomy" id="63821"/>
    <lineage>
        <taxon>Eukaryota</taxon>
        <taxon>Fungi</taxon>
        <taxon>Dikarya</taxon>
        <taxon>Ascomycota</taxon>
        <taxon>Pezizomycotina</taxon>
        <taxon>Eurotiomycetes</taxon>
        <taxon>Eurotiomycetidae</taxon>
        <taxon>Eurotiales</taxon>
        <taxon>Aspergillaceae</taxon>
        <taxon>Penicillium</taxon>
    </lineage>
</organism>
<dbReference type="PROSITE" id="PS00086">
    <property type="entry name" value="CYTOCHROME_P450"/>
    <property type="match status" value="1"/>
</dbReference>
<dbReference type="InterPro" id="IPR050364">
    <property type="entry name" value="Cytochrome_P450_fung"/>
</dbReference>
<comment type="cofactor">
    <cofactor evidence="5">
        <name>heme</name>
        <dbReference type="ChEBI" id="CHEBI:30413"/>
    </cofactor>
</comment>
<dbReference type="Pfam" id="PF00067">
    <property type="entry name" value="p450"/>
    <property type="match status" value="1"/>
</dbReference>
<dbReference type="PANTHER" id="PTHR46300:SF12">
    <property type="entry name" value="P450, PUTATIVE (EUROFUNG)-RELATED"/>
    <property type="match status" value="1"/>
</dbReference>
<dbReference type="Proteomes" id="UP001213681">
    <property type="component" value="Unassembled WGS sequence"/>
</dbReference>
<evidence type="ECO:0000256" key="1">
    <source>
        <dbReference type="ARBA" id="ARBA00010617"/>
    </source>
</evidence>
<dbReference type="GO" id="GO:0016705">
    <property type="term" value="F:oxidoreductase activity, acting on paired donors, with incorporation or reduction of molecular oxygen"/>
    <property type="evidence" value="ECO:0007669"/>
    <property type="project" value="InterPro"/>
</dbReference>
<reference evidence="7" key="2">
    <citation type="journal article" date="2023" name="IMA Fungus">
        <title>Comparative genomic study of the Penicillium genus elucidates a diverse pangenome and 15 lateral gene transfer events.</title>
        <authorList>
            <person name="Petersen C."/>
            <person name="Sorensen T."/>
            <person name="Nielsen M.R."/>
            <person name="Sondergaard T.E."/>
            <person name="Sorensen J.L."/>
            <person name="Fitzpatrick D.A."/>
            <person name="Frisvad J.C."/>
            <person name="Nielsen K.L."/>
        </authorList>
    </citation>
    <scope>NUCLEOTIDE SEQUENCE</scope>
    <source>
        <strain evidence="7">IBT 16125</strain>
    </source>
</reference>
<protein>
    <recommendedName>
        <fullName evidence="9">Cytochrome P450</fullName>
    </recommendedName>
</protein>
<keyword evidence="3 6" id="KW-0560">Oxidoreductase</keyword>
<evidence type="ECO:0000256" key="3">
    <source>
        <dbReference type="ARBA" id="ARBA00023002"/>
    </source>
</evidence>
<keyword evidence="5 6" id="KW-0349">Heme</keyword>
<keyword evidence="2 5" id="KW-0479">Metal-binding</keyword>
<dbReference type="AlphaFoldDB" id="A0AAD6CF99"/>
<evidence type="ECO:0000256" key="5">
    <source>
        <dbReference type="PIRSR" id="PIRSR602401-1"/>
    </source>
</evidence>
<evidence type="ECO:0000256" key="4">
    <source>
        <dbReference type="ARBA" id="ARBA00023004"/>
    </source>
</evidence>
<dbReference type="InterPro" id="IPR001128">
    <property type="entry name" value="Cyt_P450"/>
</dbReference>
<dbReference type="GO" id="GO:0043386">
    <property type="term" value="P:mycotoxin biosynthetic process"/>
    <property type="evidence" value="ECO:0007669"/>
    <property type="project" value="UniProtKB-ARBA"/>
</dbReference>
<feature type="binding site" description="axial binding residue" evidence="5">
    <location>
        <position position="454"/>
    </location>
    <ligand>
        <name>heme</name>
        <dbReference type="ChEBI" id="CHEBI:30413"/>
    </ligand>
    <ligandPart>
        <name>Fe</name>
        <dbReference type="ChEBI" id="CHEBI:18248"/>
    </ligandPart>
</feature>
<comment type="similarity">
    <text evidence="1 6">Belongs to the cytochrome P450 family.</text>
</comment>
<evidence type="ECO:0000313" key="7">
    <source>
        <dbReference type="EMBL" id="KAJ5460937.1"/>
    </source>
</evidence>
<evidence type="ECO:0008006" key="9">
    <source>
        <dbReference type="Google" id="ProtNLM"/>
    </source>
</evidence>
<evidence type="ECO:0000256" key="6">
    <source>
        <dbReference type="RuleBase" id="RU000461"/>
    </source>
</evidence>
<gene>
    <name evidence="7" type="ORF">N7458_002489</name>
</gene>
<dbReference type="InterPro" id="IPR017972">
    <property type="entry name" value="Cyt_P450_CS"/>
</dbReference>
<accession>A0AAD6CF99</accession>
<reference evidence="7" key="1">
    <citation type="submission" date="2022-12" db="EMBL/GenBank/DDBJ databases">
        <authorList>
            <person name="Petersen C."/>
        </authorList>
    </citation>
    <scope>NUCLEOTIDE SEQUENCE</scope>
    <source>
        <strain evidence="7">IBT 16125</strain>
    </source>
</reference>
<name>A0AAD6CF99_9EURO</name>
<dbReference type="GO" id="GO:0004497">
    <property type="term" value="F:monooxygenase activity"/>
    <property type="evidence" value="ECO:0007669"/>
    <property type="project" value="UniProtKB-KW"/>
</dbReference>
<keyword evidence="4 5" id="KW-0408">Iron</keyword>
<keyword evidence="6" id="KW-0503">Monooxygenase</keyword>
<evidence type="ECO:0000313" key="8">
    <source>
        <dbReference type="Proteomes" id="UP001213681"/>
    </source>
</evidence>
<sequence length="529" mass="60347">MFSILTWIQAILAILVLNYVVSSIRFSRKYKLPNVVPGWPLIGNTLDVPYPAGMWGVKMAKKYGEMYLSLHACNMGSPADKSNRFTLNIGGRRLVYLNSSRVVTELLEKRASIYSSRPHRPMLQDIMSAGARIVFMGYTDQWRSQRKIMHSILNSTQAEKKFVPFQDLEAKQLVYEIFKDPENYHKAGQRFSNSVILSVIFGRRARKDDELLRFIMQYTATLGDYQFNPLKSPADVFTKLEYLPKPLQWWRPFGESFCEKHVAIFQKENDKLEEKIRAGTAKPCFAVEVIEGAARREFNISDIEKIYTWTSLIEAGSDTSRVAILQMVAGAACYPEWAKKAREALDQVCGAKAERMPSLGDRAQIPYISAVVKETLRWRPFLQSGVPHTLTQNDEFEGYKFPAGTEFSWNAYAIALNEEEYKDPMRFDPDRFMNDDLKSIAKGHWAFGAGRRTCVGLNVGANNLWIAAACILYCFDIEQDPMKDHPIDQLNTLWEEPLHAPFHVKLSPRSQAHIELIESSGAFALSADY</sequence>
<dbReference type="CDD" id="cd11065">
    <property type="entry name" value="CYP64-like"/>
    <property type="match status" value="1"/>
</dbReference>
<comment type="caution">
    <text evidence="7">The sequence shown here is derived from an EMBL/GenBank/DDBJ whole genome shotgun (WGS) entry which is preliminary data.</text>
</comment>
<dbReference type="Gene3D" id="1.10.630.10">
    <property type="entry name" value="Cytochrome P450"/>
    <property type="match status" value="1"/>
</dbReference>
<dbReference type="PANTHER" id="PTHR46300">
    <property type="entry name" value="P450, PUTATIVE (EUROFUNG)-RELATED-RELATED"/>
    <property type="match status" value="1"/>
</dbReference>
<dbReference type="EMBL" id="JAPVEA010000002">
    <property type="protein sequence ID" value="KAJ5460937.1"/>
    <property type="molecule type" value="Genomic_DNA"/>
</dbReference>
<dbReference type="InterPro" id="IPR036396">
    <property type="entry name" value="Cyt_P450_sf"/>
</dbReference>
<dbReference type="GeneID" id="81596115"/>
<evidence type="ECO:0000256" key="2">
    <source>
        <dbReference type="ARBA" id="ARBA00022723"/>
    </source>
</evidence>
<dbReference type="RefSeq" id="XP_056769979.1">
    <property type="nucleotide sequence ID" value="XM_056905872.1"/>
</dbReference>
<dbReference type="GO" id="GO:0020037">
    <property type="term" value="F:heme binding"/>
    <property type="evidence" value="ECO:0007669"/>
    <property type="project" value="InterPro"/>
</dbReference>
<dbReference type="GO" id="GO:0005506">
    <property type="term" value="F:iron ion binding"/>
    <property type="evidence" value="ECO:0007669"/>
    <property type="project" value="InterPro"/>
</dbReference>
<dbReference type="PRINTS" id="PR00463">
    <property type="entry name" value="EP450I"/>
</dbReference>